<dbReference type="AlphaFoldDB" id="A0A2S9TNG0"/>
<keyword evidence="2" id="KW-0472">Membrane</keyword>
<evidence type="ECO:0000256" key="1">
    <source>
        <dbReference type="SAM" id="Coils"/>
    </source>
</evidence>
<proteinExistence type="predicted"/>
<evidence type="ECO:0000313" key="3">
    <source>
        <dbReference type="EMBL" id="PRN00348.1"/>
    </source>
</evidence>
<protein>
    <submittedName>
        <fullName evidence="3">Uncharacterized protein</fullName>
    </submittedName>
</protein>
<dbReference type="EMBL" id="NXGD01000007">
    <property type="protein sequence ID" value="PRN00348.1"/>
    <property type="molecule type" value="Genomic_DNA"/>
</dbReference>
<comment type="caution">
    <text evidence="3">The sequence shown here is derived from an EMBL/GenBank/DDBJ whole genome shotgun (WGS) entry which is preliminary data.</text>
</comment>
<feature type="transmembrane region" description="Helical" evidence="2">
    <location>
        <begin position="24"/>
        <end position="51"/>
    </location>
</feature>
<keyword evidence="2" id="KW-0812">Transmembrane</keyword>
<dbReference type="Proteomes" id="UP000238811">
    <property type="component" value="Unassembled WGS sequence"/>
</dbReference>
<accession>A0A2S9TNG0</accession>
<name>A0A2S9TNG0_9BACT</name>
<reference evidence="3 4" key="1">
    <citation type="submission" date="2017-09" db="EMBL/GenBank/DDBJ databases">
        <title>Reassesment of A. cryaerophilus.</title>
        <authorList>
            <person name="Perez-Cataluna A."/>
            <person name="Collado L."/>
            <person name="Salgado O."/>
            <person name="Lefinanco V."/>
            <person name="Figueras M.J."/>
        </authorList>
    </citation>
    <scope>NUCLEOTIDE SEQUENCE [LARGE SCALE GENOMIC DNA]</scope>
    <source>
        <strain evidence="3 4">LMG 10229</strain>
    </source>
</reference>
<sequence length="99" mass="12035">MISNNKIDFLLEERKIVFKSFFKIFIKIILSILIMYYFEIGVYIVIAYIIFHLENIYSSFSLTSLRNNYFHDNYTNDIYKLKEEIEILSKKIEQLEQES</sequence>
<keyword evidence="1" id="KW-0175">Coiled coil</keyword>
<evidence type="ECO:0000256" key="2">
    <source>
        <dbReference type="SAM" id="Phobius"/>
    </source>
</evidence>
<organism evidence="3 4">
    <name type="scientific">Aliarcobacter cryaerophilus</name>
    <dbReference type="NCBI Taxonomy" id="28198"/>
    <lineage>
        <taxon>Bacteria</taxon>
        <taxon>Pseudomonadati</taxon>
        <taxon>Campylobacterota</taxon>
        <taxon>Epsilonproteobacteria</taxon>
        <taxon>Campylobacterales</taxon>
        <taxon>Arcobacteraceae</taxon>
        <taxon>Aliarcobacter</taxon>
    </lineage>
</organism>
<keyword evidence="2" id="KW-1133">Transmembrane helix</keyword>
<evidence type="ECO:0000313" key="4">
    <source>
        <dbReference type="Proteomes" id="UP000238811"/>
    </source>
</evidence>
<gene>
    <name evidence="3" type="ORF">CJ668_07495</name>
</gene>
<feature type="coiled-coil region" evidence="1">
    <location>
        <begin position="71"/>
        <end position="98"/>
    </location>
</feature>